<name>A0A0A9B4U0_ARUDO</name>
<sequence length="45" mass="5364">MPLYQDIISKAGGEWRLHKQTAKVHQSLLVFKSCWHRMYFAKCQV</sequence>
<dbReference type="AlphaFoldDB" id="A0A0A9B4U0"/>
<reference evidence="1" key="1">
    <citation type="submission" date="2014-09" db="EMBL/GenBank/DDBJ databases">
        <authorList>
            <person name="Magalhaes I.L.F."/>
            <person name="Oliveira U."/>
            <person name="Santos F.R."/>
            <person name="Vidigal T.H.D.A."/>
            <person name="Brescovit A.D."/>
            <person name="Santos A.J."/>
        </authorList>
    </citation>
    <scope>NUCLEOTIDE SEQUENCE</scope>
    <source>
        <tissue evidence="1">Shoot tissue taken approximately 20 cm above the soil surface</tissue>
    </source>
</reference>
<proteinExistence type="predicted"/>
<reference evidence="1" key="2">
    <citation type="journal article" date="2015" name="Data Brief">
        <title>Shoot transcriptome of the giant reed, Arundo donax.</title>
        <authorList>
            <person name="Barrero R.A."/>
            <person name="Guerrero F.D."/>
            <person name="Moolhuijzen P."/>
            <person name="Goolsby J.A."/>
            <person name="Tidwell J."/>
            <person name="Bellgard S.E."/>
            <person name="Bellgard M.I."/>
        </authorList>
    </citation>
    <scope>NUCLEOTIDE SEQUENCE</scope>
    <source>
        <tissue evidence="1">Shoot tissue taken approximately 20 cm above the soil surface</tissue>
    </source>
</reference>
<organism evidence="1">
    <name type="scientific">Arundo donax</name>
    <name type="common">Giant reed</name>
    <name type="synonym">Donax arundinaceus</name>
    <dbReference type="NCBI Taxonomy" id="35708"/>
    <lineage>
        <taxon>Eukaryota</taxon>
        <taxon>Viridiplantae</taxon>
        <taxon>Streptophyta</taxon>
        <taxon>Embryophyta</taxon>
        <taxon>Tracheophyta</taxon>
        <taxon>Spermatophyta</taxon>
        <taxon>Magnoliopsida</taxon>
        <taxon>Liliopsida</taxon>
        <taxon>Poales</taxon>
        <taxon>Poaceae</taxon>
        <taxon>PACMAD clade</taxon>
        <taxon>Arundinoideae</taxon>
        <taxon>Arundineae</taxon>
        <taxon>Arundo</taxon>
    </lineage>
</organism>
<accession>A0A0A9B4U0</accession>
<protein>
    <submittedName>
        <fullName evidence="1">Uncharacterized protein</fullName>
    </submittedName>
</protein>
<dbReference type="EMBL" id="GBRH01243543">
    <property type="protein sequence ID" value="JAD54352.1"/>
    <property type="molecule type" value="Transcribed_RNA"/>
</dbReference>
<evidence type="ECO:0000313" key="1">
    <source>
        <dbReference type="EMBL" id="JAD54352.1"/>
    </source>
</evidence>